<keyword evidence="3" id="KW-1185">Reference proteome</keyword>
<dbReference type="EMBL" id="JAINUG010000439">
    <property type="protein sequence ID" value="KAJ8371637.1"/>
    <property type="molecule type" value="Genomic_DNA"/>
</dbReference>
<feature type="domain" description="Pyrin" evidence="1">
    <location>
        <begin position="1"/>
        <end position="60"/>
    </location>
</feature>
<dbReference type="Proteomes" id="UP001221898">
    <property type="component" value="Unassembled WGS sequence"/>
</dbReference>
<dbReference type="PROSITE" id="PS50824">
    <property type="entry name" value="DAPIN"/>
    <property type="match status" value="1"/>
</dbReference>
<comment type="caution">
    <text evidence="2">The sequence shown here is derived from an EMBL/GenBank/DDBJ whole genome shotgun (WGS) entry which is preliminary data.</text>
</comment>
<dbReference type="Pfam" id="PF02758">
    <property type="entry name" value="PYRIN"/>
    <property type="match status" value="1"/>
</dbReference>
<organism evidence="2 3">
    <name type="scientific">Aldrovandia affinis</name>
    <dbReference type="NCBI Taxonomy" id="143900"/>
    <lineage>
        <taxon>Eukaryota</taxon>
        <taxon>Metazoa</taxon>
        <taxon>Chordata</taxon>
        <taxon>Craniata</taxon>
        <taxon>Vertebrata</taxon>
        <taxon>Euteleostomi</taxon>
        <taxon>Actinopterygii</taxon>
        <taxon>Neopterygii</taxon>
        <taxon>Teleostei</taxon>
        <taxon>Notacanthiformes</taxon>
        <taxon>Halosauridae</taxon>
        <taxon>Aldrovandia</taxon>
    </lineage>
</organism>
<dbReference type="InterPro" id="IPR004020">
    <property type="entry name" value="DAPIN"/>
</dbReference>
<dbReference type="SMART" id="SM01289">
    <property type="entry name" value="PYRIN"/>
    <property type="match status" value="1"/>
</dbReference>
<proteinExistence type="predicted"/>
<protein>
    <recommendedName>
        <fullName evidence="1">Pyrin domain-containing protein</fullName>
    </recommendedName>
</protein>
<reference evidence="2" key="1">
    <citation type="journal article" date="2023" name="Science">
        <title>Genome structures resolve the early diversification of teleost fishes.</title>
        <authorList>
            <person name="Parey E."/>
            <person name="Louis A."/>
            <person name="Montfort J."/>
            <person name="Bouchez O."/>
            <person name="Roques C."/>
            <person name="Iampietro C."/>
            <person name="Lluch J."/>
            <person name="Castinel A."/>
            <person name="Donnadieu C."/>
            <person name="Desvignes T."/>
            <person name="Floi Bucao C."/>
            <person name="Jouanno E."/>
            <person name="Wen M."/>
            <person name="Mejri S."/>
            <person name="Dirks R."/>
            <person name="Jansen H."/>
            <person name="Henkel C."/>
            <person name="Chen W.J."/>
            <person name="Zahm M."/>
            <person name="Cabau C."/>
            <person name="Klopp C."/>
            <person name="Thompson A.W."/>
            <person name="Robinson-Rechavi M."/>
            <person name="Braasch I."/>
            <person name="Lecointre G."/>
            <person name="Bobe J."/>
            <person name="Postlethwait J.H."/>
            <person name="Berthelot C."/>
            <person name="Roest Crollius H."/>
            <person name="Guiguen Y."/>
        </authorList>
    </citation>
    <scope>NUCLEOTIDE SEQUENCE</scope>
    <source>
        <strain evidence="2">NC1722</strain>
    </source>
</reference>
<dbReference type="SUPFAM" id="SSF47986">
    <property type="entry name" value="DEATH domain"/>
    <property type="match status" value="1"/>
</dbReference>
<evidence type="ECO:0000259" key="1">
    <source>
        <dbReference type="PROSITE" id="PS50824"/>
    </source>
</evidence>
<evidence type="ECO:0000313" key="3">
    <source>
        <dbReference type="Proteomes" id="UP001221898"/>
    </source>
</evidence>
<gene>
    <name evidence="2" type="ORF">AAFF_G00303570</name>
</gene>
<dbReference type="InterPro" id="IPR011029">
    <property type="entry name" value="DEATH-like_dom_sf"/>
</dbReference>
<dbReference type="Gene3D" id="1.10.533.10">
    <property type="entry name" value="Death Domain, Fas"/>
    <property type="match status" value="1"/>
</dbReference>
<dbReference type="AlphaFoldDB" id="A0AAD7R8W3"/>
<name>A0AAD7R8W3_9TELE</name>
<evidence type="ECO:0000313" key="2">
    <source>
        <dbReference type="EMBL" id="KAJ8371637.1"/>
    </source>
</evidence>
<sequence length="102" mass="11902">MDELILNILEDLKKEDFEKFTLYLNGTVLEGCRPIPRGRLEDQSRPGVVTLMKGYYGDKRVNITQEILKKIRRDDLIGRLEPKIDLNVVLVGHFPFFQELIN</sequence>
<accession>A0AAD7R8W3</accession>
<dbReference type="CDD" id="cd08321">
    <property type="entry name" value="Pyrin_ASC-like"/>
    <property type="match status" value="1"/>
</dbReference>